<name>A0A090N890_AFIFE</name>
<dbReference type="EMBL" id="CCAZ020000002">
    <property type="protein sequence ID" value="CEG09723.1"/>
    <property type="molecule type" value="Genomic_DNA"/>
</dbReference>
<dbReference type="STRING" id="1035.BN961_03153"/>
<dbReference type="OrthoDB" id="8374464at2"/>
<evidence type="ECO:0000313" key="2">
    <source>
        <dbReference type="Proteomes" id="UP000035762"/>
    </source>
</evidence>
<reference evidence="1 2" key="1">
    <citation type="journal article" date="2014" name="Genome Announc.">
        <title>Genome Sequence of Afipia felis Strain 76713, Isolated in Hospital Water Using an Amoeba Co-Culture Procedure.</title>
        <authorList>
            <person name="Benamar S."/>
            <person name="La Scola B."/>
            <person name="Croce O."/>
        </authorList>
    </citation>
    <scope>NUCLEOTIDE SEQUENCE [LARGE SCALE GENOMIC DNA]</scope>
    <source>
        <strain evidence="1 2">76713</strain>
    </source>
</reference>
<proteinExistence type="predicted"/>
<sequence length="194" mass="21741">MLLARHLHAQGHAIACPNGGPDFCFDDRGVRVWVEAVAPEPKGLPAEWLDPNFTGVRSFPHEDILLRWTSAIDAKWKKLQHYRNKGIVRPTDAYVIAVNGCQLSVFPETRGISQMPFGVEAVFPVGPLAYRINRETHKFEETFISERFHLVNRNNAKVPTTPFIDPTYAGVSALIGCAAERCHGIRAIVSRLKR</sequence>
<dbReference type="RefSeq" id="WP_048757551.1">
    <property type="nucleotide sequence ID" value="NZ_CCAZ020000002.1"/>
</dbReference>
<organism evidence="1 2">
    <name type="scientific">Afipia felis</name>
    <name type="common">Cat scratch disease bacillus</name>
    <dbReference type="NCBI Taxonomy" id="1035"/>
    <lineage>
        <taxon>Bacteria</taxon>
        <taxon>Pseudomonadati</taxon>
        <taxon>Pseudomonadota</taxon>
        <taxon>Alphaproteobacteria</taxon>
        <taxon>Hyphomicrobiales</taxon>
        <taxon>Nitrobacteraceae</taxon>
        <taxon>Afipia</taxon>
    </lineage>
</organism>
<dbReference type="Proteomes" id="UP000035762">
    <property type="component" value="Unassembled WGS sequence"/>
</dbReference>
<keyword evidence="2" id="KW-1185">Reference proteome</keyword>
<gene>
    <name evidence="1" type="ORF">BN961_03153</name>
</gene>
<accession>A0A090N890</accession>
<evidence type="ECO:0000313" key="1">
    <source>
        <dbReference type="EMBL" id="CEG09723.1"/>
    </source>
</evidence>
<protein>
    <submittedName>
        <fullName evidence="1">Uncharacterized protein</fullName>
    </submittedName>
</protein>
<comment type="caution">
    <text evidence="1">The sequence shown here is derived from an EMBL/GenBank/DDBJ whole genome shotgun (WGS) entry which is preliminary data.</text>
</comment>
<dbReference type="AlphaFoldDB" id="A0A090N890"/>